<feature type="signal peptide" evidence="11">
    <location>
        <begin position="1"/>
        <end position="18"/>
    </location>
</feature>
<keyword evidence="7 10" id="KW-0862">Zinc</keyword>
<dbReference type="EMBL" id="JAPWTJ010001786">
    <property type="protein sequence ID" value="KAJ8969519.1"/>
    <property type="molecule type" value="Genomic_DNA"/>
</dbReference>
<dbReference type="Pfam" id="PF00245">
    <property type="entry name" value="Alk_phosphatase"/>
    <property type="match status" value="1"/>
</dbReference>
<comment type="cofactor">
    <cofactor evidence="2">
        <name>Zn(2+)</name>
        <dbReference type="ChEBI" id="CHEBI:29105"/>
    </cofactor>
</comment>
<keyword evidence="11" id="KW-0732">Signal</keyword>
<dbReference type="Gene3D" id="3.40.720.10">
    <property type="entry name" value="Alkaline Phosphatase, subunit A"/>
    <property type="match status" value="1"/>
</dbReference>
<evidence type="ECO:0000256" key="5">
    <source>
        <dbReference type="ARBA" id="ARBA00022723"/>
    </source>
</evidence>
<dbReference type="PANTHER" id="PTHR11596">
    <property type="entry name" value="ALKALINE PHOSPHATASE"/>
    <property type="match status" value="1"/>
</dbReference>
<dbReference type="CDD" id="cd16012">
    <property type="entry name" value="ALP"/>
    <property type="match status" value="1"/>
</dbReference>
<evidence type="ECO:0000256" key="11">
    <source>
        <dbReference type="SAM" id="SignalP"/>
    </source>
</evidence>
<dbReference type="PRINTS" id="PR00113">
    <property type="entry name" value="ALKPHPHTASE"/>
</dbReference>
<comment type="catalytic activity">
    <reaction evidence="10">
        <text>a phosphate monoester + H2O = an alcohol + phosphate</text>
        <dbReference type="Rhea" id="RHEA:15017"/>
        <dbReference type="ChEBI" id="CHEBI:15377"/>
        <dbReference type="ChEBI" id="CHEBI:30879"/>
        <dbReference type="ChEBI" id="CHEBI:43474"/>
        <dbReference type="ChEBI" id="CHEBI:67140"/>
        <dbReference type="EC" id="3.1.3.1"/>
    </reaction>
</comment>
<dbReference type="PROSITE" id="PS00123">
    <property type="entry name" value="ALKALINE_PHOSPHATASE"/>
    <property type="match status" value="1"/>
</dbReference>
<dbReference type="SMART" id="SM00098">
    <property type="entry name" value="alkPPc"/>
    <property type="match status" value="1"/>
</dbReference>
<comment type="similarity">
    <text evidence="3 9">Belongs to the alkaline phosphatase family.</text>
</comment>
<evidence type="ECO:0000256" key="4">
    <source>
        <dbReference type="ARBA" id="ARBA00012647"/>
    </source>
</evidence>
<protein>
    <recommendedName>
        <fullName evidence="4 10">Alkaline phosphatase</fullName>
        <ecNumber evidence="4 10">3.1.3.1</ecNumber>
    </recommendedName>
</protein>
<dbReference type="InterPro" id="IPR018299">
    <property type="entry name" value="Alkaline_phosphatase_AS"/>
</dbReference>
<evidence type="ECO:0000256" key="3">
    <source>
        <dbReference type="ARBA" id="ARBA00005984"/>
    </source>
</evidence>
<gene>
    <name evidence="12" type="ORF">NQ317_002208</name>
</gene>
<evidence type="ECO:0000313" key="12">
    <source>
        <dbReference type="EMBL" id="KAJ8969519.1"/>
    </source>
</evidence>
<reference evidence="12" key="1">
    <citation type="journal article" date="2023" name="Insect Mol. Biol.">
        <title>Genome sequencing provides insights into the evolution of gene families encoding plant cell wall-degrading enzymes in longhorned beetles.</title>
        <authorList>
            <person name="Shin N.R."/>
            <person name="Okamura Y."/>
            <person name="Kirsch R."/>
            <person name="Pauchet Y."/>
        </authorList>
    </citation>
    <scope>NUCLEOTIDE SEQUENCE</scope>
    <source>
        <strain evidence="12">MMC_N1</strain>
    </source>
</reference>
<dbReference type="InterPro" id="IPR001952">
    <property type="entry name" value="Alkaline_phosphatase"/>
</dbReference>
<comment type="cofactor">
    <cofactor evidence="1">
        <name>Mg(2+)</name>
        <dbReference type="ChEBI" id="CHEBI:18420"/>
    </cofactor>
</comment>
<evidence type="ECO:0000256" key="8">
    <source>
        <dbReference type="ARBA" id="ARBA00022842"/>
    </source>
</evidence>
<dbReference type="EC" id="3.1.3.1" evidence="4 10"/>
<dbReference type="PANTHER" id="PTHR11596:SF83">
    <property type="entry name" value="ALKALINE PHOSPHATASE 4"/>
    <property type="match status" value="1"/>
</dbReference>
<dbReference type="Proteomes" id="UP001162164">
    <property type="component" value="Unassembled WGS sequence"/>
</dbReference>
<comment type="caution">
    <text evidence="12">The sequence shown here is derived from an EMBL/GenBank/DDBJ whole genome shotgun (WGS) entry which is preliminary data.</text>
</comment>
<evidence type="ECO:0000313" key="13">
    <source>
        <dbReference type="Proteomes" id="UP001162164"/>
    </source>
</evidence>
<keyword evidence="13" id="KW-1185">Reference proteome</keyword>
<keyword evidence="8 10" id="KW-0460">Magnesium</keyword>
<evidence type="ECO:0000256" key="2">
    <source>
        <dbReference type="ARBA" id="ARBA00001947"/>
    </source>
</evidence>
<proteinExistence type="inferred from homology"/>
<evidence type="ECO:0000256" key="6">
    <source>
        <dbReference type="ARBA" id="ARBA00022801"/>
    </source>
</evidence>
<dbReference type="SUPFAM" id="SSF53649">
    <property type="entry name" value="Alkaline phosphatase-like"/>
    <property type="match status" value="1"/>
</dbReference>
<evidence type="ECO:0000256" key="7">
    <source>
        <dbReference type="ARBA" id="ARBA00022833"/>
    </source>
</evidence>
<keyword evidence="5" id="KW-0479">Metal-binding</keyword>
<feature type="chain" id="PRO_5046261313" description="Alkaline phosphatase" evidence="11">
    <location>
        <begin position="19"/>
        <end position="582"/>
    </location>
</feature>
<keyword evidence="6 10" id="KW-0378">Hydrolase</keyword>
<accession>A0ABQ9IZL2</accession>
<evidence type="ECO:0000256" key="9">
    <source>
        <dbReference type="RuleBase" id="RU003946"/>
    </source>
</evidence>
<evidence type="ECO:0000256" key="10">
    <source>
        <dbReference type="RuleBase" id="RU003947"/>
    </source>
</evidence>
<sequence length="582" mass="64533">MAEKFLYIISFLIGFADCVSIEIKGNATVVDILVGKADQTRFQNIEPITNDEILQQDSAFWLGIGENTLKQKLQTDDRNSYKKAKNIVIFIGDGMGISTVTAARIYKGQQKFGQSGEEYELEFDKFPHTALVKTYCVDMQVADSAATATALFTGIKTRYEALSVDVNCNQTIFDKDVYEKGKVDSIMDWAQAADKDTGIITTTRITHATPAATYAHANNRYWECDDELPQTARGYAKDIARQLIEDVPGNKFKVILGGGQQQMGHTTNYTEYCTRQDGRNLTDIWAQNKMGSNFVLASTTADLDAVNDDTEYLLGIFAPDHMPYELDRDVTPAGTPSLTEMTRKALQILKKVEGGLIDQAHHKNYARLSLEEAAEFDNAISLVLNETGPDTLVLVTADHSHAFTFNGYSKRGNDILGYTEKAGEDDRPLLTLAYANGPGFDYHYMPDSSPNNTYPWRDTRTDVNRLNDSHYQQVGTFYSVDETHGGEDVALFVKGPQSDLVHGVVEQNYVAHFISYAGCIGPHANLNPACEEEETTSGGVVLPVFNALIIVPETERNKPEPLCIAQTPHSRLQQVHDPSLDL</sequence>
<name>A0ABQ9IZL2_9CUCU</name>
<dbReference type="InterPro" id="IPR017850">
    <property type="entry name" value="Alkaline_phosphatase_core_sf"/>
</dbReference>
<evidence type="ECO:0000256" key="1">
    <source>
        <dbReference type="ARBA" id="ARBA00001946"/>
    </source>
</evidence>
<organism evidence="12 13">
    <name type="scientific">Molorchus minor</name>
    <dbReference type="NCBI Taxonomy" id="1323400"/>
    <lineage>
        <taxon>Eukaryota</taxon>
        <taxon>Metazoa</taxon>
        <taxon>Ecdysozoa</taxon>
        <taxon>Arthropoda</taxon>
        <taxon>Hexapoda</taxon>
        <taxon>Insecta</taxon>
        <taxon>Pterygota</taxon>
        <taxon>Neoptera</taxon>
        <taxon>Endopterygota</taxon>
        <taxon>Coleoptera</taxon>
        <taxon>Polyphaga</taxon>
        <taxon>Cucujiformia</taxon>
        <taxon>Chrysomeloidea</taxon>
        <taxon>Cerambycidae</taxon>
        <taxon>Lamiinae</taxon>
        <taxon>Monochamini</taxon>
        <taxon>Molorchus</taxon>
    </lineage>
</organism>